<evidence type="ECO:0000256" key="9">
    <source>
        <dbReference type="SAM" id="Coils"/>
    </source>
</evidence>
<evidence type="ECO:0000256" key="10">
    <source>
        <dbReference type="SAM" id="Phobius"/>
    </source>
</evidence>
<reference evidence="13" key="1">
    <citation type="submission" date="2016-10" db="EMBL/GenBank/DDBJ databases">
        <authorList>
            <person name="de Groot N.N."/>
        </authorList>
    </citation>
    <scope>NUCLEOTIDE SEQUENCE</scope>
</reference>
<organism evidence="13">
    <name type="scientific">hydrothermal vent metagenome</name>
    <dbReference type="NCBI Taxonomy" id="652676"/>
    <lineage>
        <taxon>unclassified sequences</taxon>
        <taxon>metagenomes</taxon>
        <taxon>ecological metagenomes</taxon>
    </lineage>
</organism>
<keyword evidence="10" id="KW-0472">Membrane</keyword>
<dbReference type="GO" id="GO:0005524">
    <property type="term" value="F:ATP binding"/>
    <property type="evidence" value="ECO:0007669"/>
    <property type="project" value="UniProtKB-KW"/>
</dbReference>
<keyword evidence="5 13" id="KW-0418">Kinase</keyword>
<dbReference type="Pfam" id="PF13807">
    <property type="entry name" value="GNVR"/>
    <property type="match status" value="1"/>
</dbReference>
<evidence type="ECO:0000259" key="12">
    <source>
        <dbReference type="Pfam" id="PF13807"/>
    </source>
</evidence>
<dbReference type="EC" id="2.7.10.2" evidence="2"/>
<evidence type="ECO:0000256" key="3">
    <source>
        <dbReference type="ARBA" id="ARBA00022679"/>
    </source>
</evidence>
<dbReference type="PANTHER" id="PTHR32309:SF13">
    <property type="entry name" value="FERRIC ENTEROBACTIN TRANSPORT PROTEIN FEPE"/>
    <property type="match status" value="1"/>
</dbReference>
<dbReference type="EMBL" id="FPIB01000028">
    <property type="protein sequence ID" value="SFV91130.1"/>
    <property type="molecule type" value="Genomic_DNA"/>
</dbReference>
<keyword evidence="3 13" id="KW-0808">Transferase</keyword>
<evidence type="ECO:0000256" key="4">
    <source>
        <dbReference type="ARBA" id="ARBA00022741"/>
    </source>
</evidence>
<comment type="similarity">
    <text evidence="1">Belongs to the CpsD/CapB family.</text>
</comment>
<dbReference type="AlphaFoldDB" id="A0A1W1EB30"/>
<keyword evidence="7" id="KW-0829">Tyrosine-protein kinase</keyword>
<evidence type="ECO:0000256" key="5">
    <source>
        <dbReference type="ARBA" id="ARBA00022777"/>
    </source>
</evidence>
<evidence type="ECO:0000259" key="11">
    <source>
        <dbReference type="Pfam" id="PF13614"/>
    </source>
</evidence>
<dbReference type="CDD" id="cd05387">
    <property type="entry name" value="BY-kinase"/>
    <property type="match status" value="1"/>
</dbReference>
<keyword evidence="6" id="KW-0067">ATP-binding</keyword>
<sequence>MIGLILGGISASPYVKDGTSIIVVYFNDTVPLRAKEILDAISQSYIADNLEIKSRSAKKRLAFIDMQLKAINKTLQGSSQKLQQYKATNVFVSLNEKAKNVSNRLSVLEAKAYALNTQISILESLLNYVQTHKSLRGINIDSSVQISRQISGIIDAIQKSIVQYDTLLVTHTKHHPQVVKVKKQLESLKRSLVDTVRANLKTLKEEKRSLEHQIETYKKELKDLPVQEQKLEALNRNFMVNEKIYSMLLEERATTAIVEASNISYVRILEAPYIPSDPIKPKRKLIILVGFIVGFILGMAQAFVREFFDTTFKSLEELEDYTDVPVYGIVPHRSNKRSLIHYKEAMYVIWSNLELSPNATSVKVITVTSSVSGEGKTLTTAEFGKVIAKNGKKVIIVNLDMRKPTLHEAFDLPNTIGMSTLLSGKDSLASVIQKTSIDTLDVITSGPKPPNPTGLIMSENLSKAIEVLKTRYDYVLIDSPPIGLVADAKKIMYLSDLTLIIIRVNFSQKNFIKVVNRFYEEEKINLDIILNDMPSKKSYGYGYGYEYGV</sequence>
<proteinExistence type="inferred from homology"/>
<dbReference type="InterPro" id="IPR032807">
    <property type="entry name" value="GNVR"/>
</dbReference>
<feature type="domain" description="Tyrosine-protein kinase G-rich" evidence="12">
    <location>
        <begin position="227"/>
        <end position="306"/>
    </location>
</feature>
<evidence type="ECO:0000256" key="2">
    <source>
        <dbReference type="ARBA" id="ARBA00011903"/>
    </source>
</evidence>
<dbReference type="NCBIfam" id="TIGR01007">
    <property type="entry name" value="eps_fam"/>
    <property type="match status" value="1"/>
</dbReference>
<comment type="catalytic activity">
    <reaction evidence="8">
        <text>L-tyrosyl-[protein] + ATP = O-phospho-L-tyrosyl-[protein] + ADP + H(+)</text>
        <dbReference type="Rhea" id="RHEA:10596"/>
        <dbReference type="Rhea" id="RHEA-COMP:10136"/>
        <dbReference type="Rhea" id="RHEA-COMP:20101"/>
        <dbReference type="ChEBI" id="CHEBI:15378"/>
        <dbReference type="ChEBI" id="CHEBI:30616"/>
        <dbReference type="ChEBI" id="CHEBI:46858"/>
        <dbReference type="ChEBI" id="CHEBI:61978"/>
        <dbReference type="ChEBI" id="CHEBI:456216"/>
        <dbReference type="EC" id="2.7.10.2"/>
    </reaction>
</comment>
<feature type="transmembrane region" description="Helical" evidence="10">
    <location>
        <begin position="285"/>
        <end position="304"/>
    </location>
</feature>
<dbReference type="InterPro" id="IPR005702">
    <property type="entry name" value="Wzc-like_C"/>
</dbReference>
<dbReference type="SUPFAM" id="SSF52540">
    <property type="entry name" value="P-loop containing nucleoside triphosphate hydrolases"/>
    <property type="match status" value="1"/>
</dbReference>
<evidence type="ECO:0000313" key="13">
    <source>
        <dbReference type="EMBL" id="SFV91130.1"/>
    </source>
</evidence>
<dbReference type="InterPro" id="IPR050445">
    <property type="entry name" value="Bact_polysacc_biosynth/exp"/>
</dbReference>
<keyword evidence="10" id="KW-1133">Transmembrane helix</keyword>
<dbReference type="Pfam" id="PF13614">
    <property type="entry name" value="AAA_31"/>
    <property type="match status" value="1"/>
</dbReference>
<dbReference type="Gene3D" id="3.40.50.300">
    <property type="entry name" value="P-loop containing nucleotide triphosphate hydrolases"/>
    <property type="match status" value="1"/>
</dbReference>
<dbReference type="InterPro" id="IPR025669">
    <property type="entry name" value="AAA_dom"/>
</dbReference>
<dbReference type="GO" id="GO:0005886">
    <property type="term" value="C:plasma membrane"/>
    <property type="evidence" value="ECO:0007669"/>
    <property type="project" value="TreeGrafter"/>
</dbReference>
<keyword evidence="4" id="KW-0547">Nucleotide-binding</keyword>
<gene>
    <name evidence="13" type="ORF">MNB_SV-4-182</name>
</gene>
<evidence type="ECO:0000256" key="7">
    <source>
        <dbReference type="ARBA" id="ARBA00023137"/>
    </source>
</evidence>
<evidence type="ECO:0000256" key="6">
    <source>
        <dbReference type="ARBA" id="ARBA00022840"/>
    </source>
</evidence>
<feature type="domain" description="AAA" evidence="11">
    <location>
        <begin position="363"/>
        <end position="528"/>
    </location>
</feature>
<feature type="coiled-coil region" evidence="9">
    <location>
        <begin position="193"/>
        <end position="237"/>
    </location>
</feature>
<feature type="coiled-coil region" evidence="9">
    <location>
        <begin position="68"/>
        <end position="111"/>
    </location>
</feature>
<accession>A0A1W1EB30</accession>
<keyword evidence="9" id="KW-0175">Coiled coil</keyword>
<dbReference type="GO" id="GO:0004715">
    <property type="term" value="F:non-membrane spanning protein tyrosine kinase activity"/>
    <property type="evidence" value="ECO:0007669"/>
    <property type="project" value="UniProtKB-EC"/>
</dbReference>
<name>A0A1W1EB30_9ZZZZ</name>
<evidence type="ECO:0000256" key="8">
    <source>
        <dbReference type="ARBA" id="ARBA00051245"/>
    </source>
</evidence>
<evidence type="ECO:0000256" key="1">
    <source>
        <dbReference type="ARBA" id="ARBA00007316"/>
    </source>
</evidence>
<dbReference type="InterPro" id="IPR027417">
    <property type="entry name" value="P-loop_NTPase"/>
</dbReference>
<dbReference type="PANTHER" id="PTHR32309">
    <property type="entry name" value="TYROSINE-PROTEIN KINASE"/>
    <property type="match status" value="1"/>
</dbReference>
<protein>
    <recommendedName>
        <fullName evidence="2">non-specific protein-tyrosine kinase</fullName>
        <ecNumber evidence="2">2.7.10.2</ecNumber>
    </recommendedName>
</protein>
<keyword evidence="10" id="KW-0812">Transmembrane</keyword>